<accession>A0A076PXH1</accession>
<dbReference type="AlphaFoldDB" id="A0A076PXH1"/>
<organism evidence="2 3">
    <name type="scientific">Comamonas testosteroni TK102</name>
    <dbReference type="NCBI Taxonomy" id="1392005"/>
    <lineage>
        <taxon>Bacteria</taxon>
        <taxon>Pseudomonadati</taxon>
        <taxon>Pseudomonadota</taxon>
        <taxon>Betaproteobacteria</taxon>
        <taxon>Burkholderiales</taxon>
        <taxon>Comamonadaceae</taxon>
        <taxon>Comamonas</taxon>
    </lineage>
</organism>
<dbReference type="Proteomes" id="UP000028782">
    <property type="component" value="Chromosome"/>
</dbReference>
<name>A0A076PXH1_COMTE</name>
<protein>
    <submittedName>
        <fullName evidence="2">Uncharacterized protein</fullName>
    </submittedName>
</protein>
<sequence length="435" mass="47153">MGLLQILLILVWAPAVALIAFVLTSWLGHGAQAIWSAMTGARADERSTWPLLLGGVAAMAAMVGAVITFPNQAVMQHAFGKLLGYGSTRVEITLRQDDAATRQALLETLSSFMEMGAREIRYRVSTRHGSYTETDEVPSHYRFENGRLEIATGGIVSSDRLSAMQHGFKALAQFPTASSIDAGVPATVSLGKERIAVEMLPRTAMLVHRDAAKDWSSVLRPAAPARCHLEIQALFSTDAFRLLMFAGRASGEVEIHTGPDTALRDTQYQLVGMGLVPGRNGRSVKELETDATRIYGVLRLLPPGLDPDVMDCDTALGRMSDPALVAAAMLSTFPGLEGRVSGIEITPSASFSPWYNRGWTAVPPGTRSQGGTRAEAGTRACTLEQNRHTRALISMVEEHCTERDPQNAGAACSQLRERLNWAQAELARCRKQLVR</sequence>
<evidence type="ECO:0000313" key="3">
    <source>
        <dbReference type="Proteomes" id="UP000028782"/>
    </source>
</evidence>
<dbReference type="KEGG" id="ctes:O987_26725"/>
<evidence type="ECO:0000256" key="1">
    <source>
        <dbReference type="SAM" id="Phobius"/>
    </source>
</evidence>
<dbReference type="HOGENOM" id="CLU_629641_0_0_4"/>
<gene>
    <name evidence="2" type="ORF">O987_26725</name>
</gene>
<evidence type="ECO:0000313" key="2">
    <source>
        <dbReference type="EMBL" id="AIJ49411.1"/>
    </source>
</evidence>
<keyword evidence="1" id="KW-0472">Membrane</keyword>
<keyword evidence="1" id="KW-1133">Transmembrane helix</keyword>
<dbReference type="EMBL" id="CP006704">
    <property type="protein sequence ID" value="AIJ49411.1"/>
    <property type="molecule type" value="Genomic_DNA"/>
</dbReference>
<keyword evidence="1" id="KW-0812">Transmembrane</keyword>
<dbReference type="RefSeq" id="WP_043375631.1">
    <property type="nucleotide sequence ID" value="NZ_CP006704.1"/>
</dbReference>
<proteinExistence type="predicted"/>
<reference evidence="2 3" key="1">
    <citation type="journal article" date="2014" name="Genome Announc.">
        <title>Complete Genome Sequence of Polychlorinated Biphenyl Degrader Comamonas testosteroni TK102 (NBRC 109938).</title>
        <authorList>
            <person name="Fukuda K."/>
            <person name="Hosoyama A."/>
            <person name="Tsuchikane K."/>
            <person name="Ohji S."/>
            <person name="Yamazoe A."/>
            <person name="Fujita N."/>
            <person name="Shintani M."/>
            <person name="Kimbara K."/>
        </authorList>
    </citation>
    <scope>NUCLEOTIDE SEQUENCE [LARGE SCALE GENOMIC DNA]</scope>
    <source>
        <strain evidence="2">TK102</strain>
    </source>
</reference>
<feature type="transmembrane region" description="Helical" evidence="1">
    <location>
        <begin position="6"/>
        <end position="28"/>
    </location>
</feature>
<feature type="transmembrane region" description="Helical" evidence="1">
    <location>
        <begin position="49"/>
        <end position="69"/>
    </location>
</feature>